<dbReference type="GeneID" id="6075299"/>
<dbReference type="KEGG" id="lbc:LACBIDRAFT_293950"/>
<organism evidence="4">
    <name type="scientific">Laccaria bicolor (strain S238N-H82 / ATCC MYA-4686)</name>
    <name type="common">Bicoloured deceiver</name>
    <name type="synonym">Laccaria laccata var. bicolor</name>
    <dbReference type="NCBI Taxonomy" id="486041"/>
    <lineage>
        <taxon>Eukaryota</taxon>
        <taxon>Fungi</taxon>
        <taxon>Dikarya</taxon>
        <taxon>Basidiomycota</taxon>
        <taxon>Agaricomycotina</taxon>
        <taxon>Agaricomycetes</taxon>
        <taxon>Agaricomycetidae</taxon>
        <taxon>Agaricales</taxon>
        <taxon>Agaricineae</taxon>
        <taxon>Hydnangiaceae</taxon>
        <taxon>Laccaria</taxon>
    </lineage>
</organism>
<sequence length="382" mass="42425">MSSATENVQHSVAGAFFGFTIGAVLFGITILQTYLYFTTYPNDSKWQKATISTVCLLDALHLAFSIDMMYAFVVERFGDVRSGSQALWSLKALGTTQVFFIVFVQCLYLYQIWKLSQNLLLKRRTTRALQVFVVVVALSAFAVGVVFLVELQRITVILGFDENFQYAIYLGFGATALIDIAIACAMCFLLYKSNIGTRADDVLASLIDYFIGSGLTTSFFAIMCIVLYVAKPDSLLYLGIEFSTPRIYANSVLAMYNSRGRLRERLNATIDLGLGSSRLCFQEPQHINLALVPTASISEDTESMYPSPDKTYGEHSCECASLRVGIRPIEVKIRKFPVREMTCKVCSPEVGLINDNLHKILGVFCAALAVSTSIRSTYQKFS</sequence>
<proteinExistence type="predicted"/>
<keyword evidence="4" id="KW-1185">Reference proteome</keyword>
<feature type="transmembrane region" description="Helical" evidence="1">
    <location>
        <begin position="169"/>
        <end position="191"/>
    </location>
</feature>
<dbReference type="AlphaFoldDB" id="B0D7V6"/>
<feature type="transmembrane region" description="Helical" evidence="1">
    <location>
        <begin position="49"/>
        <end position="72"/>
    </location>
</feature>
<protein>
    <submittedName>
        <fullName evidence="3">Predicted protein</fullName>
    </submittedName>
</protein>
<feature type="transmembrane region" description="Helical" evidence="1">
    <location>
        <begin position="131"/>
        <end position="149"/>
    </location>
</feature>
<keyword evidence="1" id="KW-1133">Transmembrane helix</keyword>
<keyword evidence="1" id="KW-0812">Transmembrane</keyword>
<dbReference type="PANTHER" id="PTHR40465">
    <property type="entry name" value="CHROMOSOME 1, WHOLE GENOME SHOTGUN SEQUENCE"/>
    <property type="match status" value="1"/>
</dbReference>
<dbReference type="PANTHER" id="PTHR40465:SF1">
    <property type="entry name" value="DUF6534 DOMAIN-CONTAINING PROTEIN"/>
    <property type="match status" value="1"/>
</dbReference>
<evidence type="ECO:0000256" key="1">
    <source>
        <dbReference type="SAM" id="Phobius"/>
    </source>
</evidence>
<evidence type="ECO:0000259" key="2">
    <source>
        <dbReference type="Pfam" id="PF20152"/>
    </source>
</evidence>
<dbReference type="HOGENOM" id="CLU_046025_5_3_1"/>
<dbReference type="RefSeq" id="XP_001880061.1">
    <property type="nucleotide sequence ID" value="XM_001880026.1"/>
</dbReference>
<dbReference type="OrthoDB" id="3270417at2759"/>
<gene>
    <name evidence="3" type="ORF">LACBIDRAFT_293950</name>
</gene>
<accession>B0D7V6</accession>
<dbReference type="STRING" id="486041.B0D7V6"/>
<feature type="transmembrane region" description="Helical" evidence="1">
    <location>
        <begin position="12"/>
        <end position="37"/>
    </location>
</feature>
<name>B0D7V6_LACBS</name>
<dbReference type="InterPro" id="IPR045339">
    <property type="entry name" value="DUF6534"/>
</dbReference>
<feature type="domain" description="DUF6534" evidence="2">
    <location>
        <begin position="176"/>
        <end position="260"/>
    </location>
</feature>
<dbReference type="InParanoid" id="B0D7V6"/>
<feature type="transmembrane region" description="Helical" evidence="1">
    <location>
        <begin position="203"/>
        <end position="229"/>
    </location>
</feature>
<feature type="transmembrane region" description="Helical" evidence="1">
    <location>
        <begin position="92"/>
        <end position="110"/>
    </location>
</feature>
<evidence type="ECO:0000313" key="4">
    <source>
        <dbReference type="Proteomes" id="UP000001194"/>
    </source>
</evidence>
<dbReference type="Proteomes" id="UP000001194">
    <property type="component" value="Unassembled WGS sequence"/>
</dbReference>
<keyword evidence="1" id="KW-0472">Membrane</keyword>
<dbReference type="EMBL" id="DS547099">
    <property type="protein sequence ID" value="EDR09712.1"/>
    <property type="molecule type" value="Genomic_DNA"/>
</dbReference>
<dbReference type="Pfam" id="PF20152">
    <property type="entry name" value="DUF6534"/>
    <property type="match status" value="1"/>
</dbReference>
<reference evidence="3 4" key="1">
    <citation type="journal article" date="2008" name="Nature">
        <title>The genome of Laccaria bicolor provides insights into mycorrhizal symbiosis.</title>
        <authorList>
            <person name="Martin F."/>
            <person name="Aerts A."/>
            <person name="Ahren D."/>
            <person name="Brun A."/>
            <person name="Danchin E.G.J."/>
            <person name="Duchaussoy F."/>
            <person name="Gibon J."/>
            <person name="Kohler A."/>
            <person name="Lindquist E."/>
            <person name="Pereda V."/>
            <person name="Salamov A."/>
            <person name="Shapiro H.J."/>
            <person name="Wuyts J."/>
            <person name="Blaudez D."/>
            <person name="Buee M."/>
            <person name="Brokstein P."/>
            <person name="Canbaeck B."/>
            <person name="Cohen D."/>
            <person name="Courty P.E."/>
            <person name="Coutinho P.M."/>
            <person name="Delaruelle C."/>
            <person name="Detter J.C."/>
            <person name="Deveau A."/>
            <person name="DiFazio S."/>
            <person name="Duplessis S."/>
            <person name="Fraissinet-Tachet L."/>
            <person name="Lucic E."/>
            <person name="Frey-Klett P."/>
            <person name="Fourrey C."/>
            <person name="Feussner I."/>
            <person name="Gay G."/>
            <person name="Grimwood J."/>
            <person name="Hoegger P.J."/>
            <person name="Jain P."/>
            <person name="Kilaru S."/>
            <person name="Labbe J."/>
            <person name="Lin Y.C."/>
            <person name="Legue V."/>
            <person name="Le Tacon F."/>
            <person name="Marmeisse R."/>
            <person name="Melayah D."/>
            <person name="Montanini B."/>
            <person name="Muratet M."/>
            <person name="Nehls U."/>
            <person name="Niculita-Hirzel H."/>
            <person name="Oudot-Le Secq M.P."/>
            <person name="Peter M."/>
            <person name="Quesneville H."/>
            <person name="Rajashekar B."/>
            <person name="Reich M."/>
            <person name="Rouhier N."/>
            <person name="Schmutz J."/>
            <person name="Yin T."/>
            <person name="Chalot M."/>
            <person name="Henrissat B."/>
            <person name="Kuees U."/>
            <person name="Lucas S."/>
            <person name="Van de Peer Y."/>
            <person name="Podila G.K."/>
            <person name="Polle A."/>
            <person name="Pukkila P.J."/>
            <person name="Richardson P.M."/>
            <person name="Rouze P."/>
            <person name="Sanders I.R."/>
            <person name="Stajich J.E."/>
            <person name="Tunlid A."/>
            <person name="Tuskan G."/>
            <person name="Grigoriev I.V."/>
        </authorList>
    </citation>
    <scope>NUCLEOTIDE SEQUENCE [LARGE SCALE GENOMIC DNA]</scope>
    <source>
        <strain evidence="4">S238N-H82 / ATCC MYA-4686</strain>
    </source>
</reference>
<evidence type="ECO:0000313" key="3">
    <source>
        <dbReference type="EMBL" id="EDR09712.1"/>
    </source>
</evidence>